<dbReference type="OrthoDB" id="203678at2759"/>
<gene>
    <name evidence="5" type="primary">6044400</name>
    <name evidence="4" type="ORF">CpipJ_CPIJ011239</name>
</gene>
<dbReference type="GO" id="GO:0007030">
    <property type="term" value="P:Golgi organization"/>
    <property type="evidence" value="ECO:0007669"/>
    <property type="project" value="UniProtKB-UniRule"/>
</dbReference>
<evidence type="ECO:0000256" key="3">
    <source>
        <dbReference type="RuleBase" id="RU368010"/>
    </source>
</evidence>
<name>B0WWZ9_CULQU</name>
<keyword evidence="3" id="KW-0333">Golgi apparatus</keyword>
<dbReference type="Pfam" id="PF08700">
    <property type="entry name" value="VPS51_Exo84_N"/>
    <property type="match status" value="1"/>
</dbReference>
<dbReference type="VEuPathDB" id="VectorBase:CQUJHB011040"/>
<dbReference type="FunCoup" id="B0WWZ9">
    <property type="interactions" value="836"/>
</dbReference>
<dbReference type="GO" id="GO:0000938">
    <property type="term" value="C:GARP complex"/>
    <property type="evidence" value="ECO:0007669"/>
    <property type="project" value="UniProtKB-UniRule"/>
</dbReference>
<dbReference type="InterPro" id="IPR014812">
    <property type="entry name" value="Vps51"/>
</dbReference>
<dbReference type="eggNOG" id="KOG2346">
    <property type="taxonomic scope" value="Eukaryota"/>
</dbReference>
<evidence type="ECO:0000313" key="6">
    <source>
        <dbReference type="Proteomes" id="UP000002320"/>
    </source>
</evidence>
<evidence type="ECO:0000256" key="2">
    <source>
        <dbReference type="ARBA" id="ARBA00016122"/>
    </source>
</evidence>
<keyword evidence="3" id="KW-0653">Protein transport</keyword>
<evidence type="ECO:0000313" key="4">
    <source>
        <dbReference type="EMBL" id="EDS36260.1"/>
    </source>
</evidence>
<dbReference type="GO" id="GO:0032456">
    <property type="term" value="P:endocytic recycling"/>
    <property type="evidence" value="ECO:0007669"/>
    <property type="project" value="TreeGrafter"/>
</dbReference>
<dbReference type="VEuPathDB" id="VectorBase:CPIJ011239"/>
<accession>B0WWZ9</accession>
<comment type="subunit">
    <text evidence="3">Component of the Golgi-associated retrograde protein (GARP) complex.</text>
</comment>
<dbReference type="InParanoid" id="B0WWZ9"/>
<dbReference type="GO" id="GO:0048193">
    <property type="term" value="P:Golgi vesicle transport"/>
    <property type="evidence" value="ECO:0007669"/>
    <property type="project" value="TreeGrafter"/>
</dbReference>
<keyword evidence="6" id="KW-1185">Reference proteome</keyword>
<dbReference type="STRING" id="7176.B0WWZ9"/>
<dbReference type="GO" id="GO:0007041">
    <property type="term" value="P:lysosomal transport"/>
    <property type="evidence" value="ECO:0007669"/>
    <property type="project" value="TreeGrafter"/>
</dbReference>
<dbReference type="GO" id="GO:0005829">
    <property type="term" value="C:cytosol"/>
    <property type="evidence" value="ECO:0007669"/>
    <property type="project" value="GOC"/>
</dbReference>
<dbReference type="GO" id="GO:1990745">
    <property type="term" value="C:EARP complex"/>
    <property type="evidence" value="ECO:0007669"/>
    <property type="project" value="TreeGrafter"/>
</dbReference>
<keyword evidence="3" id="KW-0445">Lipid transport</keyword>
<dbReference type="EnsemblMetazoa" id="CPIJ011239-RA">
    <property type="protein sequence ID" value="CPIJ011239-PA"/>
    <property type="gene ID" value="CPIJ011239"/>
</dbReference>
<dbReference type="GO" id="GO:0015031">
    <property type="term" value="P:protein transport"/>
    <property type="evidence" value="ECO:0007669"/>
    <property type="project" value="UniProtKB-UniRule"/>
</dbReference>
<comment type="function">
    <text evidence="3">Acts as component of the GARP complex that is involved in retrograde transport from early and late endosomes to the trans-Golgi network (TGN).</text>
</comment>
<dbReference type="Proteomes" id="UP000002320">
    <property type="component" value="Unassembled WGS sequence"/>
</dbReference>
<organism>
    <name type="scientific">Culex quinquefasciatus</name>
    <name type="common">Southern house mosquito</name>
    <name type="synonym">Culex pungens</name>
    <dbReference type="NCBI Taxonomy" id="7176"/>
    <lineage>
        <taxon>Eukaryota</taxon>
        <taxon>Metazoa</taxon>
        <taxon>Ecdysozoa</taxon>
        <taxon>Arthropoda</taxon>
        <taxon>Hexapoda</taxon>
        <taxon>Insecta</taxon>
        <taxon>Pterygota</taxon>
        <taxon>Neoptera</taxon>
        <taxon>Endopterygota</taxon>
        <taxon>Diptera</taxon>
        <taxon>Nematocera</taxon>
        <taxon>Culicoidea</taxon>
        <taxon>Culicidae</taxon>
        <taxon>Culicinae</taxon>
        <taxon>Culicini</taxon>
        <taxon>Culex</taxon>
        <taxon>Culex</taxon>
    </lineage>
</organism>
<dbReference type="OMA" id="GSRLCYD"/>
<dbReference type="PANTHER" id="PTHR15954:SF4">
    <property type="entry name" value="VACUOLAR PROTEIN SORTING-ASSOCIATED PROTEIN 51 HOMOLOG"/>
    <property type="match status" value="1"/>
</dbReference>
<protein>
    <recommendedName>
        <fullName evidence="2 3">Vacuolar protein sorting-associated protein 51 homolog</fullName>
    </recommendedName>
</protein>
<comment type="similarity">
    <text evidence="1 3">Belongs to the VPS51 family.</text>
</comment>
<dbReference type="HOGENOM" id="CLU_020677_0_0_1"/>
<dbReference type="EMBL" id="DS232155">
    <property type="protein sequence ID" value="EDS36260.1"/>
    <property type="molecule type" value="Genomic_DNA"/>
</dbReference>
<evidence type="ECO:0000313" key="5">
    <source>
        <dbReference type="EnsemblMetazoa" id="CPIJ011239-PA"/>
    </source>
</evidence>
<dbReference type="PANTHER" id="PTHR15954">
    <property type="entry name" value="VACUOLAR PROTEIN SORTING-ASSOCIATED PROTEIN 51 HOMOLOG"/>
    <property type="match status" value="1"/>
</dbReference>
<comment type="subcellular location">
    <subcellularLocation>
        <location evidence="3">Golgi apparatus</location>
        <location evidence="3">trans-Golgi network</location>
    </subcellularLocation>
</comment>
<reference evidence="5" key="2">
    <citation type="submission" date="2020-05" db="UniProtKB">
        <authorList>
            <consortium name="EnsemblMetazoa"/>
        </authorList>
    </citation>
    <scope>IDENTIFICATION</scope>
    <source>
        <strain evidence="5">JHB</strain>
    </source>
</reference>
<sequence>MAIFVDFRKNHFFRKIITPRHFNRFRLSYTQNEKVECSLKQIMDTESTIVRQTQTLHSDMQTLVYENYNKFISATDTIRKMKTDFRSMEGEMNLLMSNMAEITEFSEKITDTLQGTRNQLTRLSGKHQLLKKLQFLSSLPAKLKTLIEEGTTSRPFRRDSGGLRSDIGGAEEAVEGGSLTEIGELLLQLDEKPSALAKEMLECATKRLHEQLVMLQDQTDRDMIEFIDLGIEGFLNDLTLVISSYNDMFLTKHIEQEADDFEQVARVDLNNFVNTNIDEYLALVQDRAEVCKAHMKSLKDHFSDNLSSIRLAVVFCQSPDSFTNRSSNQPEGGSFSNLYVSTMEKVKGLLQDLLIFLQPDWSFNLKADTKGAACIEGIRESLLVGFLRHICSTMNGFGNINSSSPPTLLLILSKMCLEMDKSGVHQLISLVDELYDIDSENSTTLVHETELCAEMRDSAQHLLDSYVRLQGLNLSQMLRKSVETRDWLNCLEPRSVRAVMKRVVEELATIDNVLGQLYDTNDMRTAASSDSSRKTHFSLTASKQSQYRSTWSTYTPSQMDNSFVSNIHRLFSEKIEIFSSVEFSKVSIITGIIKICLKTLLECVRLRTFSKYGLQQIQVDAHYLQMNLWRLIHVLLDEILGSAVLRCLEPILMEPNAVEIICERN</sequence>
<dbReference type="GO" id="GO:0006869">
    <property type="term" value="P:lipid transport"/>
    <property type="evidence" value="ECO:0007669"/>
    <property type="project" value="UniProtKB-UniRule"/>
</dbReference>
<keyword evidence="3" id="KW-0813">Transport</keyword>
<dbReference type="GO" id="GO:0016020">
    <property type="term" value="C:membrane"/>
    <property type="evidence" value="ECO:0007669"/>
    <property type="project" value="TreeGrafter"/>
</dbReference>
<reference evidence="4" key="1">
    <citation type="submission" date="2007-03" db="EMBL/GenBank/DDBJ databases">
        <title>Annotation of Culex pipiens quinquefasciatus.</title>
        <authorList>
            <consortium name="The Broad Institute Genome Sequencing Platform"/>
            <person name="Atkinson P.W."/>
            <person name="Hemingway J."/>
            <person name="Christensen B.M."/>
            <person name="Higgs S."/>
            <person name="Kodira C."/>
            <person name="Hannick L."/>
            <person name="Megy K."/>
            <person name="O'Leary S."/>
            <person name="Pearson M."/>
            <person name="Haas B.J."/>
            <person name="Mauceli E."/>
            <person name="Wortman J.R."/>
            <person name="Lee N.H."/>
            <person name="Guigo R."/>
            <person name="Stanke M."/>
            <person name="Alvarado L."/>
            <person name="Amedeo P."/>
            <person name="Antoine C.H."/>
            <person name="Arensburger P."/>
            <person name="Bidwell S.L."/>
            <person name="Crawford M."/>
            <person name="Camaro F."/>
            <person name="Devon K."/>
            <person name="Engels R."/>
            <person name="Hammond M."/>
            <person name="Howarth C."/>
            <person name="Koehrsen M."/>
            <person name="Lawson D."/>
            <person name="Montgomery P."/>
            <person name="Nene V."/>
            <person name="Nusbaum C."/>
            <person name="Puiu D."/>
            <person name="Romero-Severson J."/>
            <person name="Severson D.W."/>
            <person name="Shumway M."/>
            <person name="Sisk P."/>
            <person name="Stolte C."/>
            <person name="Zeng Q."/>
            <person name="Eisenstadt E."/>
            <person name="Fraser-Liggett C."/>
            <person name="Strausberg R."/>
            <person name="Galagan J."/>
            <person name="Birren B."/>
            <person name="Collins F.H."/>
        </authorList>
    </citation>
    <scope>NUCLEOTIDE SEQUENCE [LARGE SCALE GENOMIC DNA]</scope>
    <source>
        <strain evidence="4">JHB</strain>
    </source>
</reference>
<dbReference type="AlphaFoldDB" id="B0WWZ9"/>
<dbReference type="GO" id="GO:0042147">
    <property type="term" value="P:retrograde transport, endosome to Golgi"/>
    <property type="evidence" value="ECO:0007669"/>
    <property type="project" value="UniProtKB-UniRule"/>
</dbReference>
<dbReference type="KEGG" id="cqu:CpipJ_CPIJ011239"/>
<evidence type="ECO:0000256" key="1">
    <source>
        <dbReference type="ARBA" id="ARBA00006080"/>
    </source>
</evidence>
<proteinExistence type="inferred from homology"/>